<proteinExistence type="predicted"/>
<dbReference type="AlphaFoldDB" id="A0A410S4M9"/>
<name>A0A410S4M9_CORCK</name>
<dbReference type="Pfam" id="PF13175">
    <property type="entry name" value="AAA_15"/>
    <property type="match status" value="1"/>
</dbReference>
<dbReference type="GO" id="GO:0005524">
    <property type="term" value="F:ATP binding"/>
    <property type="evidence" value="ECO:0007669"/>
    <property type="project" value="InterPro"/>
</dbReference>
<dbReference type="InterPro" id="IPR027417">
    <property type="entry name" value="P-loop_NTPase"/>
</dbReference>
<accession>A0A410S4M9</accession>
<reference evidence="3 4" key="1">
    <citation type="submission" date="2018-12" db="EMBL/GenBank/DDBJ databases">
        <title>Complete Genome Sequence of the Corallopyronin A producing Myxobacterium Corallococcus coralloides B035.</title>
        <authorList>
            <person name="Bouhired S.M."/>
            <person name="Rupp O."/>
            <person name="Blom J."/>
            <person name="Schaeberle T.F."/>
            <person name="Kehraus S."/>
            <person name="Schiefer A."/>
            <person name="Pfarr K."/>
            <person name="Goesmann A."/>
            <person name="Hoerauf A."/>
            <person name="Koenig G.M."/>
        </authorList>
    </citation>
    <scope>NUCLEOTIDE SEQUENCE [LARGE SCALE GENOMIC DNA]</scope>
    <source>
        <strain evidence="3 4">B035</strain>
    </source>
</reference>
<dbReference type="GO" id="GO:0016887">
    <property type="term" value="F:ATP hydrolysis activity"/>
    <property type="evidence" value="ECO:0007669"/>
    <property type="project" value="InterPro"/>
</dbReference>
<organism evidence="3 4">
    <name type="scientific">Corallococcus coralloides</name>
    <name type="common">Myxococcus coralloides</name>
    <dbReference type="NCBI Taxonomy" id="184914"/>
    <lineage>
        <taxon>Bacteria</taxon>
        <taxon>Pseudomonadati</taxon>
        <taxon>Myxococcota</taxon>
        <taxon>Myxococcia</taxon>
        <taxon>Myxococcales</taxon>
        <taxon>Cystobacterineae</taxon>
        <taxon>Myxococcaceae</taxon>
        <taxon>Corallococcus</taxon>
    </lineage>
</organism>
<dbReference type="Proteomes" id="UP000288758">
    <property type="component" value="Chromosome"/>
</dbReference>
<evidence type="ECO:0000313" key="3">
    <source>
        <dbReference type="EMBL" id="QAT89078.1"/>
    </source>
</evidence>
<dbReference type="Pfam" id="PF13304">
    <property type="entry name" value="AAA_21"/>
    <property type="match status" value="1"/>
</dbReference>
<evidence type="ECO:0000313" key="4">
    <source>
        <dbReference type="Proteomes" id="UP000288758"/>
    </source>
</evidence>
<dbReference type="FunFam" id="3.40.50.300:FF:002534">
    <property type="entry name" value="Putative RecF protein"/>
    <property type="match status" value="1"/>
</dbReference>
<dbReference type="GO" id="GO:0000731">
    <property type="term" value="P:DNA synthesis involved in DNA repair"/>
    <property type="evidence" value="ECO:0007669"/>
    <property type="project" value="TreeGrafter"/>
</dbReference>
<dbReference type="InterPro" id="IPR014555">
    <property type="entry name" value="RecF-like"/>
</dbReference>
<protein>
    <submittedName>
        <fullName evidence="3">DNA replication and repair protein RecF</fullName>
    </submittedName>
</protein>
<dbReference type="GO" id="GO:0006302">
    <property type="term" value="P:double-strand break repair"/>
    <property type="evidence" value="ECO:0007669"/>
    <property type="project" value="TreeGrafter"/>
</dbReference>
<dbReference type="SUPFAM" id="SSF52540">
    <property type="entry name" value="P-loop containing nucleoside triphosphate hydrolases"/>
    <property type="match status" value="1"/>
</dbReference>
<dbReference type="PIRSF" id="PIRSF029347">
    <property type="entry name" value="RecF"/>
    <property type="match status" value="1"/>
</dbReference>
<feature type="domain" description="ATPase AAA-type core" evidence="2">
    <location>
        <begin position="235"/>
        <end position="329"/>
    </location>
</feature>
<gene>
    <name evidence="3" type="primary">recF_7</name>
    <name evidence="3" type="ORF">EJ065_7562</name>
</gene>
<sequence length="364" mass="40312">MALTRLDIAGYRSVRQLHLELGPVTVVVGPNGSGKTNLYRALYLLAAAAEGRLARTLADEGGTSSVMWAGPRDPKKPARMRVTVDLDDLTYELQCGVVPTSPPQTMFTLDPEVKEEHLWANAGGRRLVLMERKDRTAFIRDADGKRITFPTELWSGESVMDQLAEPHRFPRLGEVQRTLSAWRFYHHFRTDPDALPRHPQVGVRTPVLASDGRDLAAALQTLWEIGDDRALEQGIDDAFPGARLEIRAENGRFSLFLHMPGLSRPMAAPELSDGTLRYLCLLAALLSPRPPPFLALNEPETSLHPDLLEPLGRLIVRASEYSQVWVTTHAETLARVIADKTGTSPVHLEKQQGATTVKRNGSDE</sequence>
<dbReference type="FunFam" id="3.40.50.300:FF:002708">
    <property type="entry name" value="FeS assembly ATPase SufC"/>
    <property type="match status" value="1"/>
</dbReference>
<feature type="domain" description="Endonuclease GajA/Old nuclease/RecF-like AAA" evidence="1">
    <location>
        <begin position="1"/>
        <end position="47"/>
    </location>
</feature>
<dbReference type="RefSeq" id="WP_128800124.1">
    <property type="nucleotide sequence ID" value="NZ_CP034669.1"/>
</dbReference>
<evidence type="ECO:0000259" key="1">
    <source>
        <dbReference type="Pfam" id="PF13175"/>
    </source>
</evidence>
<dbReference type="Gene3D" id="3.40.50.300">
    <property type="entry name" value="P-loop containing nucleotide triphosphate hydrolases"/>
    <property type="match status" value="2"/>
</dbReference>
<dbReference type="PANTHER" id="PTHR32182">
    <property type="entry name" value="DNA REPLICATION AND REPAIR PROTEIN RECF"/>
    <property type="match status" value="1"/>
</dbReference>
<dbReference type="InterPro" id="IPR041685">
    <property type="entry name" value="AAA_GajA/Old/RecF-like"/>
</dbReference>
<dbReference type="PANTHER" id="PTHR32182:SF25">
    <property type="entry name" value="SLR1056 PROTEIN"/>
    <property type="match status" value="1"/>
</dbReference>
<evidence type="ECO:0000259" key="2">
    <source>
        <dbReference type="Pfam" id="PF13304"/>
    </source>
</evidence>
<dbReference type="InterPro" id="IPR003959">
    <property type="entry name" value="ATPase_AAA_core"/>
</dbReference>
<dbReference type="EMBL" id="CP034669">
    <property type="protein sequence ID" value="QAT89078.1"/>
    <property type="molecule type" value="Genomic_DNA"/>
</dbReference>